<feature type="chain" id="PRO_5043393603" evidence="2">
    <location>
        <begin position="27"/>
        <end position="385"/>
    </location>
</feature>
<keyword evidence="2" id="KW-0732">Signal</keyword>
<evidence type="ECO:0000313" key="4">
    <source>
        <dbReference type="Proteomes" id="UP001497516"/>
    </source>
</evidence>
<dbReference type="AlphaFoldDB" id="A0AAV2E4K5"/>
<organism evidence="3 4">
    <name type="scientific">Linum trigynum</name>
    <dbReference type="NCBI Taxonomy" id="586398"/>
    <lineage>
        <taxon>Eukaryota</taxon>
        <taxon>Viridiplantae</taxon>
        <taxon>Streptophyta</taxon>
        <taxon>Embryophyta</taxon>
        <taxon>Tracheophyta</taxon>
        <taxon>Spermatophyta</taxon>
        <taxon>Magnoliopsida</taxon>
        <taxon>eudicotyledons</taxon>
        <taxon>Gunneridae</taxon>
        <taxon>Pentapetalae</taxon>
        <taxon>rosids</taxon>
        <taxon>fabids</taxon>
        <taxon>Malpighiales</taxon>
        <taxon>Linaceae</taxon>
        <taxon>Linum</taxon>
    </lineage>
</organism>
<evidence type="ECO:0000256" key="2">
    <source>
        <dbReference type="SAM" id="SignalP"/>
    </source>
</evidence>
<evidence type="ECO:0000313" key="3">
    <source>
        <dbReference type="EMBL" id="CAL1380754.1"/>
    </source>
</evidence>
<name>A0AAV2E4K5_9ROSI</name>
<accession>A0AAV2E4K5</accession>
<dbReference type="EMBL" id="OZ034817">
    <property type="protein sequence ID" value="CAL1380754.1"/>
    <property type="molecule type" value="Genomic_DNA"/>
</dbReference>
<sequence>MLREALSSLLLLCLVVGRWLARVAVGAFVTSVRNQAKENWILRPTFNACSEVQETGRKETPFSIKQERKRQTKRPTIPCCDGARSGDKRRQSTKQSLLLAFEVPEILIDRPTKRCKQGSRKAWRFWLPQSSDLDEEELDLIPFAGSPAQIGEPGIIQSRRCDQEIKIFPIGGGISPGTPIGVDFGFRHYKIKGDFSVVYRTSTASAIPSGDGASVIPPAQRKQVRRFRSRIPKKPADDSCGGADGADDRRGLGGLKIRWVDREALRPKSLIWLCKICGGDLQPKNHNPPLKNRNILLHERKPISKLTLLSGSCRGPCLLGGRDAVAAYKLGLPIASTLSKNSWWPVSPAETRGSNCRRLSALESLVKPAVPPPASCALLGLHRQV</sequence>
<protein>
    <submittedName>
        <fullName evidence="3">Uncharacterized protein</fullName>
    </submittedName>
</protein>
<reference evidence="3 4" key="1">
    <citation type="submission" date="2024-04" db="EMBL/GenBank/DDBJ databases">
        <authorList>
            <person name="Fracassetti M."/>
        </authorList>
    </citation>
    <scope>NUCLEOTIDE SEQUENCE [LARGE SCALE GENOMIC DNA]</scope>
</reference>
<feature type="region of interest" description="Disordered" evidence="1">
    <location>
        <begin position="57"/>
        <end position="76"/>
    </location>
</feature>
<proteinExistence type="predicted"/>
<gene>
    <name evidence="3" type="ORF">LTRI10_LOCUS22178</name>
</gene>
<keyword evidence="4" id="KW-1185">Reference proteome</keyword>
<feature type="signal peptide" evidence="2">
    <location>
        <begin position="1"/>
        <end position="26"/>
    </location>
</feature>
<evidence type="ECO:0000256" key="1">
    <source>
        <dbReference type="SAM" id="MobiDB-lite"/>
    </source>
</evidence>
<dbReference type="Proteomes" id="UP001497516">
    <property type="component" value="Chromosome 4"/>
</dbReference>